<dbReference type="EMBL" id="HBUE01296335">
    <property type="protein sequence ID" value="CAG6576599.1"/>
    <property type="molecule type" value="Transcribed_RNA"/>
</dbReference>
<proteinExistence type="predicted"/>
<name>A0A8D8GYN9_CULPI</name>
<protein>
    <submittedName>
        <fullName evidence="1">(northern house mosquito) hypothetical protein</fullName>
    </submittedName>
</protein>
<organism evidence="1">
    <name type="scientific">Culex pipiens</name>
    <name type="common">House mosquito</name>
    <dbReference type="NCBI Taxonomy" id="7175"/>
    <lineage>
        <taxon>Eukaryota</taxon>
        <taxon>Metazoa</taxon>
        <taxon>Ecdysozoa</taxon>
        <taxon>Arthropoda</taxon>
        <taxon>Hexapoda</taxon>
        <taxon>Insecta</taxon>
        <taxon>Pterygota</taxon>
        <taxon>Neoptera</taxon>
        <taxon>Endopterygota</taxon>
        <taxon>Diptera</taxon>
        <taxon>Nematocera</taxon>
        <taxon>Culicoidea</taxon>
        <taxon>Culicidae</taxon>
        <taxon>Culicinae</taxon>
        <taxon>Culicini</taxon>
        <taxon>Culex</taxon>
        <taxon>Culex</taxon>
    </lineage>
</organism>
<sequence length="109" mass="12416">MKALQRALERSDGLKNFRFVLVNSHVESKDLQGRELVLKTNQNVLMVLVLVTKVKNSKHFQSVQAYVRVSETGAGTGQQHLKHDQFLKVRRLLQHPEQILSADLAETDL</sequence>
<accession>A0A8D8GYN9</accession>
<dbReference type="EMBL" id="HBUE01190451">
    <property type="protein sequence ID" value="CAG6524910.1"/>
    <property type="molecule type" value="Transcribed_RNA"/>
</dbReference>
<reference evidence="1" key="1">
    <citation type="submission" date="2021-05" db="EMBL/GenBank/DDBJ databases">
        <authorList>
            <person name="Alioto T."/>
            <person name="Alioto T."/>
            <person name="Gomez Garrido J."/>
        </authorList>
    </citation>
    <scope>NUCLEOTIDE SEQUENCE</scope>
</reference>
<dbReference type="AlphaFoldDB" id="A0A8D8GYN9"/>
<evidence type="ECO:0000313" key="1">
    <source>
        <dbReference type="EMBL" id="CAG6524910.1"/>
    </source>
</evidence>